<dbReference type="AlphaFoldDB" id="A0A820HDK8"/>
<sequence length="274" mass="32318">MCRTTYPLSHCTARAPSIVKHVLEKIDVEDPPTQRAIAKSLHVSQSTVSKIIKQSGANVEKRHRRSRRLYLQLINGRYQKFIATDESWFYLDGTNGKRKVCYIKKSDPNYDRMIIQQDSNRPKGFMVWGGISAKGKTSLRFVKSNTKINSDYYINKILKPFLLRDVPRLYPNKEKSRPIFHQDSAPSHVSKKTIAYLEKCKVKYVKPEEWMPKIPDVAPMDYAIWGYLKQRLNKKRIETLDELKKKLLYEWKKMEQNYIDKVLAKWPKRVFFSL</sequence>
<dbReference type="Gene3D" id="1.10.10.60">
    <property type="entry name" value="Homeodomain-like"/>
    <property type="match status" value="1"/>
</dbReference>
<protein>
    <recommendedName>
        <fullName evidence="3">Transposase</fullName>
    </recommendedName>
</protein>
<dbReference type="PANTHER" id="PTHR47326:SF1">
    <property type="entry name" value="HTH PSQ-TYPE DOMAIN-CONTAINING PROTEIN"/>
    <property type="match status" value="1"/>
</dbReference>
<gene>
    <name evidence="1" type="ORF">OVN521_LOCUS30869</name>
</gene>
<dbReference type="Gene3D" id="3.30.420.10">
    <property type="entry name" value="Ribonuclease H-like superfamily/Ribonuclease H"/>
    <property type="match status" value="1"/>
</dbReference>
<evidence type="ECO:0000313" key="2">
    <source>
        <dbReference type="Proteomes" id="UP000663866"/>
    </source>
</evidence>
<dbReference type="Proteomes" id="UP000663866">
    <property type="component" value="Unassembled WGS sequence"/>
</dbReference>
<reference evidence="1" key="1">
    <citation type="submission" date="2021-02" db="EMBL/GenBank/DDBJ databases">
        <authorList>
            <person name="Nowell W R."/>
        </authorList>
    </citation>
    <scope>NUCLEOTIDE SEQUENCE</scope>
</reference>
<organism evidence="1 2">
    <name type="scientific">Rotaria magnacalcarata</name>
    <dbReference type="NCBI Taxonomy" id="392030"/>
    <lineage>
        <taxon>Eukaryota</taxon>
        <taxon>Metazoa</taxon>
        <taxon>Spiralia</taxon>
        <taxon>Gnathifera</taxon>
        <taxon>Rotifera</taxon>
        <taxon>Eurotatoria</taxon>
        <taxon>Bdelloidea</taxon>
        <taxon>Philodinida</taxon>
        <taxon>Philodinidae</taxon>
        <taxon>Rotaria</taxon>
    </lineage>
</organism>
<proteinExistence type="predicted"/>
<dbReference type="GO" id="GO:0003676">
    <property type="term" value="F:nucleic acid binding"/>
    <property type="evidence" value="ECO:0007669"/>
    <property type="project" value="InterPro"/>
</dbReference>
<comment type="caution">
    <text evidence="1">The sequence shown here is derived from an EMBL/GenBank/DDBJ whole genome shotgun (WGS) entry which is preliminary data.</text>
</comment>
<evidence type="ECO:0000313" key="1">
    <source>
        <dbReference type="EMBL" id="CAF4289568.1"/>
    </source>
</evidence>
<keyword evidence="2" id="KW-1185">Reference proteome</keyword>
<evidence type="ECO:0008006" key="3">
    <source>
        <dbReference type="Google" id="ProtNLM"/>
    </source>
</evidence>
<name>A0A820HDK8_9BILA</name>
<dbReference type="PANTHER" id="PTHR47326">
    <property type="entry name" value="TRANSPOSABLE ELEMENT TC3 TRANSPOSASE-LIKE PROTEIN"/>
    <property type="match status" value="1"/>
</dbReference>
<accession>A0A820HDK8</accession>
<dbReference type="InterPro" id="IPR036397">
    <property type="entry name" value="RNaseH_sf"/>
</dbReference>
<dbReference type="EMBL" id="CAJOBG010012585">
    <property type="protein sequence ID" value="CAF4289568.1"/>
    <property type="molecule type" value="Genomic_DNA"/>
</dbReference>